<dbReference type="PANTHER" id="PTHR43775">
    <property type="entry name" value="FATTY ACID SYNTHASE"/>
    <property type="match status" value="1"/>
</dbReference>
<dbReference type="GO" id="GO:0016491">
    <property type="term" value="F:oxidoreductase activity"/>
    <property type="evidence" value="ECO:0007669"/>
    <property type="project" value="UniProtKB-KW"/>
</dbReference>
<dbReference type="Gene3D" id="3.10.129.110">
    <property type="entry name" value="Polyketide synthase dehydratase"/>
    <property type="match status" value="1"/>
</dbReference>
<proteinExistence type="predicted"/>
<comment type="caution">
    <text evidence="9">Lacks conserved residue(s) required for the propagation of feature annotation.</text>
</comment>
<dbReference type="GO" id="GO:0006633">
    <property type="term" value="P:fatty acid biosynthetic process"/>
    <property type="evidence" value="ECO:0007669"/>
    <property type="project" value="UniProtKB-KW"/>
</dbReference>
<feature type="non-terminal residue" evidence="11">
    <location>
        <position position="1"/>
    </location>
</feature>
<dbReference type="InterPro" id="IPR049900">
    <property type="entry name" value="PKS_mFAS_DH"/>
</dbReference>
<evidence type="ECO:0000256" key="7">
    <source>
        <dbReference type="ARBA" id="ARBA00023160"/>
    </source>
</evidence>
<keyword evidence="6" id="KW-0443">Lipid metabolism</keyword>
<gene>
    <name evidence="11" type="ORF">EAG_00236</name>
</gene>
<evidence type="ECO:0000259" key="10">
    <source>
        <dbReference type="PROSITE" id="PS52019"/>
    </source>
</evidence>
<evidence type="ECO:0000313" key="12">
    <source>
        <dbReference type="Proteomes" id="UP000000311"/>
    </source>
</evidence>
<dbReference type="InterPro" id="IPR042104">
    <property type="entry name" value="PKS_dehydratase_sf"/>
</dbReference>
<evidence type="ECO:0000256" key="6">
    <source>
        <dbReference type="ARBA" id="ARBA00023098"/>
    </source>
</evidence>
<keyword evidence="1" id="KW-0596">Phosphopantetheine</keyword>
<dbReference type="GO" id="GO:0004312">
    <property type="term" value="F:fatty acid synthase activity"/>
    <property type="evidence" value="ECO:0007669"/>
    <property type="project" value="TreeGrafter"/>
</dbReference>
<accession>E2AJP1</accession>
<dbReference type="Gene3D" id="3.30.70.3290">
    <property type="match status" value="1"/>
</dbReference>
<sequence length="127" mass="14171">YPPVSFPVGRGTPMIGPLVKWDHSATWEVASFKQTSSQSGECVVQVDLSKETDAYLAGHQIDGRVLFPATGYLMLVWKTLAKLRSTDFELLPVVFENVRFQRATIMPKEGTVKFSINIFEGTGDFEI</sequence>
<reference evidence="11 12" key="1">
    <citation type="journal article" date="2010" name="Science">
        <title>Genomic comparison of the ants Camponotus floridanus and Harpegnathos saltator.</title>
        <authorList>
            <person name="Bonasio R."/>
            <person name="Zhang G."/>
            <person name="Ye C."/>
            <person name="Mutti N.S."/>
            <person name="Fang X."/>
            <person name="Qin N."/>
            <person name="Donahue G."/>
            <person name="Yang P."/>
            <person name="Li Q."/>
            <person name="Li C."/>
            <person name="Zhang P."/>
            <person name="Huang Z."/>
            <person name="Berger S.L."/>
            <person name="Reinberg D."/>
            <person name="Wang J."/>
            <person name="Liebig J."/>
        </authorList>
    </citation>
    <scope>NUCLEOTIDE SEQUENCE [LARGE SCALE GENOMIC DNA]</scope>
    <source>
        <strain evidence="12">C129</strain>
    </source>
</reference>
<protein>
    <submittedName>
        <fullName evidence="11">Fatty acid synthase</fullName>
    </submittedName>
</protein>
<evidence type="ECO:0000256" key="5">
    <source>
        <dbReference type="ARBA" id="ARBA00023002"/>
    </source>
</evidence>
<dbReference type="InParanoid" id="E2AJP1"/>
<evidence type="ECO:0000256" key="2">
    <source>
        <dbReference type="ARBA" id="ARBA00022516"/>
    </source>
</evidence>
<dbReference type="OrthoDB" id="7543680at2759"/>
<evidence type="ECO:0000256" key="4">
    <source>
        <dbReference type="ARBA" id="ARBA00022857"/>
    </source>
</evidence>
<evidence type="ECO:0000256" key="9">
    <source>
        <dbReference type="PROSITE-ProRule" id="PRU01363"/>
    </source>
</evidence>
<evidence type="ECO:0000313" key="11">
    <source>
        <dbReference type="EMBL" id="EFN66348.1"/>
    </source>
</evidence>
<keyword evidence="7" id="KW-0275">Fatty acid biosynthesis</keyword>
<evidence type="ECO:0000256" key="3">
    <source>
        <dbReference type="ARBA" id="ARBA00022832"/>
    </source>
</evidence>
<name>E2AJP1_CAMFO</name>
<dbReference type="InterPro" id="IPR049552">
    <property type="entry name" value="PKS_DH_N"/>
</dbReference>
<keyword evidence="12" id="KW-1185">Reference proteome</keyword>
<dbReference type="AlphaFoldDB" id="E2AJP1"/>
<dbReference type="STRING" id="104421.E2AJP1"/>
<dbReference type="InterPro" id="IPR050091">
    <property type="entry name" value="PKS_NRPS_Biosynth_Enz"/>
</dbReference>
<dbReference type="Proteomes" id="UP000000311">
    <property type="component" value="Unassembled WGS sequence"/>
</dbReference>
<evidence type="ECO:0000256" key="8">
    <source>
        <dbReference type="ARBA" id="ARBA00023268"/>
    </source>
</evidence>
<dbReference type="PANTHER" id="PTHR43775:SF7">
    <property type="entry name" value="FATTY ACID SYNTHASE"/>
    <property type="match status" value="1"/>
</dbReference>
<evidence type="ECO:0000256" key="1">
    <source>
        <dbReference type="ARBA" id="ARBA00022450"/>
    </source>
</evidence>
<dbReference type="PROSITE" id="PS52019">
    <property type="entry name" value="PKS_MFAS_DH"/>
    <property type="match status" value="1"/>
</dbReference>
<organism evidence="12">
    <name type="scientific">Camponotus floridanus</name>
    <name type="common">Florida carpenter ant</name>
    <dbReference type="NCBI Taxonomy" id="104421"/>
    <lineage>
        <taxon>Eukaryota</taxon>
        <taxon>Metazoa</taxon>
        <taxon>Ecdysozoa</taxon>
        <taxon>Arthropoda</taxon>
        <taxon>Hexapoda</taxon>
        <taxon>Insecta</taxon>
        <taxon>Pterygota</taxon>
        <taxon>Neoptera</taxon>
        <taxon>Endopterygota</taxon>
        <taxon>Hymenoptera</taxon>
        <taxon>Apocrita</taxon>
        <taxon>Aculeata</taxon>
        <taxon>Formicoidea</taxon>
        <taxon>Formicidae</taxon>
        <taxon>Formicinae</taxon>
        <taxon>Camponotus</taxon>
    </lineage>
</organism>
<keyword evidence="4" id="KW-0521">NADP</keyword>
<keyword evidence="2" id="KW-0444">Lipid biosynthesis</keyword>
<dbReference type="Pfam" id="PF21089">
    <property type="entry name" value="PKS_DH_N"/>
    <property type="match status" value="1"/>
</dbReference>
<feature type="domain" description="PKS/mFAS DH" evidence="10">
    <location>
        <begin position="23"/>
        <end position="127"/>
    </location>
</feature>
<dbReference type="EMBL" id="GL440052">
    <property type="protein sequence ID" value="EFN66348.1"/>
    <property type="molecule type" value="Genomic_DNA"/>
</dbReference>
<dbReference type="OMA" id="HSATWEV"/>
<keyword evidence="8" id="KW-0511">Multifunctional enzyme</keyword>
<keyword evidence="5" id="KW-0560">Oxidoreductase</keyword>
<keyword evidence="3" id="KW-0276">Fatty acid metabolism</keyword>
<feature type="non-terminal residue" evidence="11">
    <location>
        <position position="127"/>
    </location>
</feature>